<dbReference type="GO" id="GO:0016491">
    <property type="term" value="F:oxidoreductase activity"/>
    <property type="evidence" value="ECO:0007669"/>
    <property type="project" value="UniProtKB-KW"/>
</dbReference>
<dbReference type="InterPro" id="IPR036249">
    <property type="entry name" value="Thioredoxin-like_sf"/>
</dbReference>
<comment type="similarity">
    <text evidence="2">Belongs to the glutaredoxin family.</text>
</comment>
<organism evidence="9">
    <name type="scientific">uncultured marine crenarchaeote HF4000_APKG3K8</name>
    <dbReference type="NCBI Taxonomy" id="455588"/>
    <lineage>
        <taxon>Archaea</taxon>
        <taxon>Nitrososphaerota</taxon>
        <taxon>Nitrososphaeria</taxon>
        <taxon>Nitrosopumilales</taxon>
        <taxon>environmental samples</taxon>
    </lineage>
</organism>
<keyword evidence="7" id="KW-1133">Transmembrane helix</keyword>
<accession>B3T7Z9</accession>
<evidence type="ECO:0000259" key="8">
    <source>
        <dbReference type="Pfam" id="PF13462"/>
    </source>
</evidence>
<comment type="similarity">
    <text evidence="1">Belongs to the thioredoxin family. DsbA subfamily.</text>
</comment>
<evidence type="ECO:0000256" key="6">
    <source>
        <dbReference type="ARBA" id="ARBA00023284"/>
    </source>
</evidence>
<protein>
    <submittedName>
        <fullName evidence="9">Putative DSBA-like thioredoxin domain protein</fullName>
    </submittedName>
</protein>
<dbReference type="SUPFAM" id="SSF52833">
    <property type="entry name" value="Thioredoxin-like"/>
    <property type="match status" value="1"/>
</dbReference>
<evidence type="ECO:0000313" key="9">
    <source>
        <dbReference type="EMBL" id="ABZ08708.1"/>
    </source>
</evidence>
<keyword evidence="3" id="KW-0732">Signal</keyword>
<feature type="domain" description="Thioredoxin-like fold" evidence="8">
    <location>
        <begin position="49"/>
        <end position="197"/>
    </location>
</feature>
<sequence>MNRNIIVAAAFFGIVIIVIAGFSSYYFSLLEAQNMPMIKPTSMINLENGSPALGSESAPITIVEFGDYQCESCYYWFHNTRSTLIDNYIETGKAKLVFVDLPFLGRDSITAAQASYCAEDQEKYWEYHTILYTFQEIEGYDSGWAGRDSLNSFASTLDMNMDEFNDCMDSSKYKIRVKANYNEAVKNGVQSTPTFIIISSDGTTKKFAGAQPYSVFAATIESML</sequence>
<keyword evidence="7" id="KW-0812">Transmembrane</keyword>
<dbReference type="EMBL" id="EU016634">
    <property type="protein sequence ID" value="ABZ08708.1"/>
    <property type="molecule type" value="Genomic_DNA"/>
</dbReference>
<keyword evidence="7" id="KW-0472">Membrane</keyword>
<proteinExistence type="inferred from homology"/>
<keyword evidence="4" id="KW-0560">Oxidoreductase</keyword>
<dbReference type="PANTHER" id="PTHR13887:SF14">
    <property type="entry name" value="DISULFIDE BOND FORMATION PROTEIN D"/>
    <property type="match status" value="1"/>
</dbReference>
<evidence type="ECO:0000256" key="2">
    <source>
        <dbReference type="ARBA" id="ARBA00007787"/>
    </source>
</evidence>
<dbReference type="Pfam" id="PF13462">
    <property type="entry name" value="Thioredoxin_4"/>
    <property type="match status" value="1"/>
</dbReference>
<dbReference type="Gene3D" id="3.40.30.10">
    <property type="entry name" value="Glutaredoxin"/>
    <property type="match status" value="1"/>
</dbReference>
<gene>
    <name evidence="9" type="ORF">ALOHA_HF4000APKG3K8ctg1g41</name>
</gene>
<name>B3T7Z9_9ARCH</name>
<dbReference type="InterPro" id="IPR012336">
    <property type="entry name" value="Thioredoxin-like_fold"/>
</dbReference>
<dbReference type="AlphaFoldDB" id="B3T7Z9"/>
<feature type="transmembrane region" description="Helical" evidence="7">
    <location>
        <begin position="6"/>
        <end position="27"/>
    </location>
</feature>
<evidence type="ECO:0000256" key="5">
    <source>
        <dbReference type="ARBA" id="ARBA00023157"/>
    </source>
</evidence>
<reference evidence="9" key="1">
    <citation type="journal article" date="2008" name="ISME J.">
        <title>Genomic patterns of recombination, clonal divergence and environment in marine microbial populations.</title>
        <authorList>
            <person name="Konstantinidis K.T."/>
            <person name="Delong E.F."/>
        </authorList>
    </citation>
    <scope>NUCLEOTIDE SEQUENCE</scope>
</reference>
<dbReference type="PANTHER" id="PTHR13887">
    <property type="entry name" value="GLUTATHIONE S-TRANSFERASE KAPPA"/>
    <property type="match status" value="1"/>
</dbReference>
<evidence type="ECO:0000256" key="1">
    <source>
        <dbReference type="ARBA" id="ARBA00005791"/>
    </source>
</evidence>
<evidence type="ECO:0000256" key="3">
    <source>
        <dbReference type="ARBA" id="ARBA00022729"/>
    </source>
</evidence>
<keyword evidence="5" id="KW-1015">Disulfide bond</keyword>
<evidence type="ECO:0000256" key="7">
    <source>
        <dbReference type="SAM" id="Phobius"/>
    </source>
</evidence>
<evidence type="ECO:0000256" key="4">
    <source>
        <dbReference type="ARBA" id="ARBA00023002"/>
    </source>
</evidence>
<keyword evidence="6" id="KW-0676">Redox-active center</keyword>